<dbReference type="PANTHER" id="PTHR34129:SF1">
    <property type="entry name" value="DUF952 DOMAIN-CONTAINING PROTEIN"/>
    <property type="match status" value="1"/>
</dbReference>
<comment type="caution">
    <text evidence="1">The sequence shown here is derived from an EMBL/GenBank/DDBJ whole genome shotgun (WGS) entry which is preliminary data.</text>
</comment>
<keyword evidence="2" id="KW-1185">Reference proteome</keyword>
<evidence type="ECO:0000313" key="2">
    <source>
        <dbReference type="Proteomes" id="UP000475545"/>
    </source>
</evidence>
<dbReference type="PANTHER" id="PTHR34129">
    <property type="entry name" value="BLR1139 PROTEIN"/>
    <property type="match status" value="1"/>
</dbReference>
<protein>
    <submittedName>
        <fullName evidence="1">DUF952 domain-containing protein</fullName>
    </submittedName>
</protein>
<proteinExistence type="predicted"/>
<dbReference type="Gene3D" id="3.20.170.20">
    <property type="entry name" value="Protein of unknown function DUF952"/>
    <property type="match status" value="1"/>
</dbReference>
<accession>A0A6L7GR28</accession>
<dbReference type="AlphaFoldDB" id="A0A6L7GR28"/>
<reference evidence="1 2" key="1">
    <citation type="submission" date="2019-11" db="EMBL/GenBank/DDBJ databases">
        <title>Gordonia sp. nov., a novel actinobacterium isolated from mangrove soil in Hainan.</title>
        <authorList>
            <person name="Huang X."/>
            <person name="Xie Y."/>
            <person name="Chu X."/>
            <person name="Xiao K."/>
        </authorList>
    </citation>
    <scope>NUCLEOTIDE SEQUENCE [LARGE SCALE GENOMIC DNA]</scope>
    <source>
        <strain evidence="1 2">HNM0687</strain>
    </source>
</reference>
<dbReference type="RefSeq" id="WP_160902503.1">
    <property type="nucleotide sequence ID" value="NZ_CP102850.1"/>
</dbReference>
<name>A0A6L7GR28_9ACTN</name>
<organism evidence="1 2">
    <name type="scientific">Gordonia mangrovi</name>
    <dbReference type="NCBI Taxonomy" id="2665643"/>
    <lineage>
        <taxon>Bacteria</taxon>
        <taxon>Bacillati</taxon>
        <taxon>Actinomycetota</taxon>
        <taxon>Actinomycetes</taxon>
        <taxon>Mycobacteriales</taxon>
        <taxon>Gordoniaceae</taxon>
        <taxon>Gordonia</taxon>
    </lineage>
</organism>
<evidence type="ECO:0000313" key="1">
    <source>
        <dbReference type="EMBL" id="MXP22346.1"/>
    </source>
</evidence>
<sequence length="134" mass="14845">MSVDPERVLLHLCARAEWERSRRSGSHEPPSLAEVGFIHLSAPEQVHLPANRLFGGRDDLVLLVIDPERVSARVVWEPGVPSDPDGMLFPHLYGALPRDAVVDVRPYTPNADGVFTPPAFVTGFSDRSRPDQSR</sequence>
<dbReference type="SUPFAM" id="SSF56399">
    <property type="entry name" value="ADP-ribosylation"/>
    <property type="match status" value="1"/>
</dbReference>
<dbReference type="InterPro" id="IPR009297">
    <property type="entry name" value="DUF952"/>
</dbReference>
<dbReference type="Proteomes" id="UP000475545">
    <property type="component" value="Unassembled WGS sequence"/>
</dbReference>
<gene>
    <name evidence="1" type="ORF">GIY30_13460</name>
</gene>
<dbReference type="EMBL" id="WMBR01000003">
    <property type="protein sequence ID" value="MXP22346.1"/>
    <property type="molecule type" value="Genomic_DNA"/>
</dbReference>
<dbReference type="Pfam" id="PF06108">
    <property type="entry name" value="DUF952"/>
    <property type="match status" value="1"/>
</dbReference>